<accession>A0A077DF67</accession>
<keyword evidence="2" id="KW-1133">Transmembrane helix</keyword>
<sequence length="488" mass="54080">MSKTTNEKEIAETTDEHKDPQLSTEKQEEDVQQKSDDSQEATKKKRRPPVILITVVAIIIVAAAIYFVRPDFISNSLGTDFKPVTETQSDVSSAKDATEVKQVVSHHEAPSNNQPSNESPETVATATPLSEDNKVVSEPSAKEEALTTEAPAVPLNEENKASVDEKPTAVAPEAAEHKEQETKLIDENKKRIDELETSLNNLSSQLQSLKEENANLRDHLNLLNPNDESYSLGQITQLLTTAQNELSLTRNIETATKALEMALNLSKTSVAFSTLSKAIASDLVAIQTAKVDNVDALYQETQTLKDLLEKSVLLTYDGAAYTPPQEDSTSTTDAIKADYLLANEQTTQPENQEETPATPEKEPNWFERAWDEVASWWSSDMGGLVKVEKISTPYDQIIDEAQARAVRDSMKLEVQLAQQALVGAYSDIWVSSLDEIAKNLDRYYQHQDPNVQKAMALVRKLQETPVRPVLPKLDLSLDALAKTKEIIR</sequence>
<evidence type="ECO:0000313" key="4">
    <source>
        <dbReference type="Proteomes" id="UP000028945"/>
    </source>
</evidence>
<keyword evidence="2" id="KW-0812">Transmembrane</keyword>
<dbReference type="AlphaFoldDB" id="A0A077DF67"/>
<dbReference type="OrthoDB" id="9787650at2"/>
<evidence type="ECO:0000256" key="2">
    <source>
        <dbReference type="SAM" id="Phobius"/>
    </source>
</evidence>
<dbReference type="PANTHER" id="PTHR38043:SF1">
    <property type="entry name" value="PROTEIN HEMX"/>
    <property type="match status" value="1"/>
</dbReference>
<name>A0A077DF67_9BURK</name>
<feature type="transmembrane region" description="Helical" evidence="2">
    <location>
        <begin position="50"/>
        <end position="68"/>
    </location>
</feature>
<dbReference type="STRING" id="1072685.IX83_05035"/>
<feature type="region of interest" description="Disordered" evidence="1">
    <location>
        <begin position="79"/>
        <end position="180"/>
    </location>
</feature>
<keyword evidence="4" id="KW-1185">Reference proteome</keyword>
<reference evidence="3 4" key="1">
    <citation type="journal article" date="2014" name="BMC Genomics">
        <title>A genomic perspective on a new bacterial genus and species from the Alcaligenaceae family, Basilea psittacipulmonis.</title>
        <authorList>
            <person name="Whiteson K.L."/>
            <person name="Hernandez D."/>
            <person name="Lazarevic V."/>
            <person name="Gaia N."/>
            <person name="Farinelli L."/>
            <person name="Francois P."/>
            <person name="Pilo P."/>
            <person name="Frey J."/>
            <person name="Schrenzel J."/>
        </authorList>
    </citation>
    <scope>NUCLEOTIDE SEQUENCE [LARGE SCALE GENOMIC DNA]</scope>
    <source>
        <strain evidence="3 4">DSM 24701</strain>
    </source>
</reference>
<dbReference type="InterPro" id="IPR007470">
    <property type="entry name" value="HemX"/>
</dbReference>
<keyword evidence="2" id="KW-0472">Membrane</keyword>
<dbReference type="EMBL" id="CP009238">
    <property type="protein sequence ID" value="AIL32756.1"/>
    <property type="molecule type" value="Genomic_DNA"/>
</dbReference>
<feature type="region of interest" description="Disordered" evidence="1">
    <location>
        <begin position="1"/>
        <end position="45"/>
    </location>
</feature>
<dbReference type="RefSeq" id="WP_038499819.1">
    <property type="nucleotide sequence ID" value="NZ_AFWK01000045.1"/>
</dbReference>
<dbReference type="KEGG" id="bpsi:IX83_05035"/>
<evidence type="ECO:0000256" key="1">
    <source>
        <dbReference type="SAM" id="MobiDB-lite"/>
    </source>
</evidence>
<feature type="compositionally biased region" description="Polar residues" evidence="1">
    <location>
        <begin position="110"/>
        <end position="130"/>
    </location>
</feature>
<dbReference type="eggNOG" id="COG2959">
    <property type="taxonomic scope" value="Bacteria"/>
</dbReference>
<gene>
    <name evidence="3" type="ORF">IX83_05035</name>
</gene>
<feature type="compositionally biased region" description="Low complexity" evidence="1">
    <location>
        <begin position="345"/>
        <end position="358"/>
    </location>
</feature>
<feature type="compositionally biased region" description="Basic and acidic residues" evidence="1">
    <location>
        <begin position="131"/>
        <end position="145"/>
    </location>
</feature>
<dbReference type="HOGENOM" id="CLU_558588_0_0_4"/>
<feature type="compositionally biased region" description="Basic and acidic residues" evidence="1">
    <location>
        <begin position="1"/>
        <end position="42"/>
    </location>
</feature>
<organism evidence="3 4">
    <name type="scientific">Basilea psittacipulmonis DSM 24701</name>
    <dbReference type="NCBI Taxonomy" id="1072685"/>
    <lineage>
        <taxon>Bacteria</taxon>
        <taxon>Pseudomonadati</taxon>
        <taxon>Pseudomonadota</taxon>
        <taxon>Betaproteobacteria</taxon>
        <taxon>Burkholderiales</taxon>
        <taxon>Alcaligenaceae</taxon>
        <taxon>Basilea</taxon>
    </lineage>
</organism>
<evidence type="ECO:0000313" key="3">
    <source>
        <dbReference type="EMBL" id="AIL32756.1"/>
    </source>
</evidence>
<dbReference type="Pfam" id="PF04375">
    <property type="entry name" value="HemX"/>
    <property type="match status" value="1"/>
</dbReference>
<dbReference type="PANTHER" id="PTHR38043">
    <property type="entry name" value="PROTEIN HEMX"/>
    <property type="match status" value="1"/>
</dbReference>
<proteinExistence type="predicted"/>
<feature type="region of interest" description="Disordered" evidence="1">
    <location>
        <begin position="345"/>
        <end position="364"/>
    </location>
</feature>
<evidence type="ECO:0008006" key="5">
    <source>
        <dbReference type="Google" id="ProtNLM"/>
    </source>
</evidence>
<dbReference type="Proteomes" id="UP000028945">
    <property type="component" value="Chromosome"/>
</dbReference>
<protein>
    <recommendedName>
        <fullName evidence="5">Uroporphyrin-III methyltransferase</fullName>
    </recommendedName>
</protein>
<feature type="compositionally biased region" description="Basic and acidic residues" evidence="1">
    <location>
        <begin position="157"/>
        <end position="167"/>
    </location>
</feature>